<sequence>MREADKLMIIWSSGDRDVALKVCFMYTNAAKKMQWFEEVYLIVWGPSAQLLSNDKELQEQLKIMQKNGVVVEACVNCADMYGVSDELKALGVDVKGMGKPLTDRLKANWKQLNF</sequence>
<keyword evidence="2" id="KW-1185">Reference proteome</keyword>
<reference evidence="1" key="2">
    <citation type="submission" date="2021-04" db="EMBL/GenBank/DDBJ databases">
        <authorList>
            <person name="Zhang T."/>
            <person name="Zhang Y."/>
            <person name="Lu D."/>
            <person name="Zuo D."/>
            <person name="Du Z."/>
        </authorList>
    </citation>
    <scope>NUCLEOTIDE SEQUENCE</scope>
    <source>
        <strain evidence="1">JR1</strain>
    </source>
</reference>
<comment type="caution">
    <text evidence="1">The sequence shown here is derived from an EMBL/GenBank/DDBJ whole genome shotgun (WGS) entry which is preliminary data.</text>
</comment>
<accession>A0A941F6X7</accession>
<dbReference type="AlphaFoldDB" id="A0A941F6X7"/>
<name>A0A941F6X7_9BACT</name>
<evidence type="ECO:0000313" key="2">
    <source>
        <dbReference type="Proteomes" id="UP000679220"/>
    </source>
</evidence>
<dbReference type="Pfam" id="PF02635">
    <property type="entry name" value="DsrE"/>
    <property type="match status" value="1"/>
</dbReference>
<reference evidence="1" key="1">
    <citation type="journal article" date="2018" name="Int. J. Syst. Evol. Microbiol.">
        <title>Carboxylicivirga sediminis sp. nov., isolated from coastal sediment.</title>
        <authorList>
            <person name="Wang F.Q."/>
            <person name="Ren L.H."/>
            <person name="Zou R.J."/>
            <person name="Sun Y.Z."/>
            <person name="Liu X.J."/>
            <person name="Jiang F."/>
            <person name="Liu L.J."/>
        </authorList>
    </citation>
    <scope>NUCLEOTIDE SEQUENCE</scope>
    <source>
        <strain evidence="1">JR1</strain>
    </source>
</reference>
<gene>
    <name evidence="1" type="ORF">KDU71_19080</name>
</gene>
<dbReference type="Proteomes" id="UP000679220">
    <property type="component" value="Unassembled WGS sequence"/>
</dbReference>
<dbReference type="InterPro" id="IPR027396">
    <property type="entry name" value="DsrEFH-like"/>
</dbReference>
<dbReference type="EMBL" id="JAGTAR010000037">
    <property type="protein sequence ID" value="MBR8537682.1"/>
    <property type="molecule type" value="Genomic_DNA"/>
</dbReference>
<evidence type="ECO:0000313" key="1">
    <source>
        <dbReference type="EMBL" id="MBR8537682.1"/>
    </source>
</evidence>
<protein>
    <submittedName>
        <fullName evidence="1">DsrE family protein</fullName>
    </submittedName>
</protein>
<dbReference type="SUPFAM" id="SSF75169">
    <property type="entry name" value="DsrEFH-like"/>
    <property type="match status" value="1"/>
</dbReference>
<dbReference type="Gene3D" id="3.40.1260.10">
    <property type="entry name" value="DsrEFH-like"/>
    <property type="match status" value="1"/>
</dbReference>
<organism evidence="1 2">
    <name type="scientific">Carboxylicivirga sediminis</name>
    <dbReference type="NCBI Taxonomy" id="2006564"/>
    <lineage>
        <taxon>Bacteria</taxon>
        <taxon>Pseudomonadati</taxon>
        <taxon>Bacteroidota</taxon>
        <taxon>Bacteroidia</taxon>
        <taxon>Marinilabiliales</taxon>
        <taxon>Marinilabiliaceae</taxon>
        <taxon>Carboxylicivirga</taxon>
    </lineage>
</organism>
<proteinExistence type="predicted"/>
<dbReference type="InterPro" id="IPR003787">
    <property type="entry name" value="Sulphur_relay_DsrE/F-like"/>
</dbReference>